<dbReference type="EMBL" id="KI980669">
    <property type="protein sequence ID" value="EXK23643.1"/>
    <property type="molecule type" value="Genomic_DNA"/>
</dbReference>
<dbReference type="AlphaFoldDB" id="W9Z5V5"/>
<proteinExistence type="predicted"/>
<organism evidence="1">
    <name type="scientific">Fusarium oxysporum f. sp. melonis 26406</name>
    <dbReference type="NCBI Taxonomy" id="1089452"/>
    <lineage>
        <taxon>Eukaryota</taxon>
        <taxon>Fungi</taxon>
        <taxon>Dikarya</taxon>
        <taxon>Ascomycota</taxon>
        <taxon>Pezizomycotina</taxon>
        <taxon>Sordariomycetes</taxon>
        <taxon>Hypocreomycetidae</taxon>
        <taxon>Hypocreales</taxon>
        <taxon>Nectriaceae</taxon>
        <taxon>Fusarium</taxon>
        <taxon>Fusarium oxysporum species complex</taxon>
    </lineage>
</organism>
<dbReference type="Proteomes" id="UP000030703">
    <property type="component" value="Unassembled WGS sequence"/>
</dbReference>
<accession>W9Z5V5</accession>
<gene>
    <name evidence="1" type="ORF">FOMG_19596</name>
</gene>
<evidence type="ECO:0000313" key="1">
    <source>
        <dbReference type="EMBL" id="EXK23643.1"/>
    </source>
</evidence>
<reference evidence="1" key="1">
    <citation type="submission" date="2012-04" db="EMBL/GenBank/DDBJ databases">
        <title>The Genome Sequence of Fusarium oxysporum melonis.</title>
        <authorList>
            <consortium name="The Broad Institute Genome Sequencing Platform"/>
            <person name="Ma L.-J."/>
            <person name="Gale L.R."/>
            <person name="Schwartz D.C."/>
            <person name="Zhou S."/>
            <person name="Corby-Kistler H."/>
            <person name="Young S.K."/>
            <person name="Zeng Q."/>
            <person name="Gargeya S."/>
            <person name="Fitzgerald M."/>
            <person name="Haas B."/>
            <person name="Abouelleil A."/>
            <person name="Alvarado L."/>
            <person name="Arachchi H.M."/>
            <person name="Berlin A."/>
            <person name="Brown A."/>
            <person name="Chapman S.B."/>
            <person name="Chen Z."/>
            <person name="Dunbar C."/>
            <person name="Freedman E."/>
            <person name="Gearin G."/>
            <person name="Goldberg J."/>
            <person name="Griggs A."/>
            <person name="Gujja S."/>
            <person name="Heiman D."/>
            <person name="Howarth C."/>
            <person name="Larson L."/>
            <person name="Lui A."/>
            <person name="MacDonald P.J.P."/>
            <person name="Montmayeur A."/>
            <person name="Murphy C."/>
            <person name="Neiman D."/>
            <person name="Pearson M."/>
            <person name="Priest M."/>
            <person name="Roberts A."/>
            <person name="Saif S."/>
            <person name="Shea T."/>
            <person name="Shenoy N."/>
            <person name="Sisk P."/>
            <person name="Stolte C."/>
            <person name="Sykes S."/>
            <person name="Wortman J."/>
            <person name="Nusbaum C."/>
            <person name="Birren B."/>
        </authorList>
    </citation>
    <scope>NUCLEOTIDE SEQUENCE</scope>
    <source>
        <strain evidence="1">26406</strain>
    </source>
</reference>
<sequence length="73" mass="8366">MVLSRRLRESSVTSGVKMASRSFLAVFKHGVCQLVQVSCYRCCRSFSIELRSGLNESLQRETRTNKLQILEKL</sequence>
<protein>
    <submittedName>
        <fullName evidence="1">Uncharacterized protein</fullName>
    </submittedName>
</protein>
<name>W9Z5V5_FUSOX</name>
<reference evidence="1" key="2">
    <citation type="submission" date="2014-02" db="EMBL/GenBank/DDBJ databases">
        <title>Annotation of the Genome Sequence of Fusarium oxysporum f. sp. melonis 26406.</title>
        <authorList>
            <consortium name="The Broad Institute Genomics Platform"/>
            <person name="Ma L.-J."/>
            <person name="Corby-Kistler H."/>
            <person name="Broz K."/>
            <person name="Gale L.R."/>
            <person name="Jonkers W."/>
            <person name="O'Donnell K."/>
            <person name="Ploetz R."/>
            <person name="Steinberg C."/>
            <person name="Schwartz D.C."/>
            <person name="VanEtten H."/>
            <person name="Zhou S."/>
            <person name="Young S.K."/>
            <person name="Zeng Q."/>
            <person name="Gargeya S."/>
            <person name="Fitzgerald M."/>
            <person name="Abouelleil A."/>
            <person name="Alvarado L."/>
            <person name="Chapman S.B."/>
            <person name="Gainer-Dewar J."/>
            <person name="Goldberg J."/>
            <person name="Griggs A."/>
            <person name="Gujja S."/>
            <person name="Hansen M."/>
            <person name="Howarth C."/>
            <person name="Imamovic A."/>
            <person name="Ireland A."/>
            <person name="Larimer J."/>
            <person name="McCowan C."/>
            <person name="Murphy C."/>
            <person name="Pearson M."/>
            <person name="Poon T.W."/>
            <person name="Priest M."/>
            <person name="Roberts A."/>
            <person name="Saif S."/>
            <person name="Shea T."/>
            <person name="Sykes S."/>
            <person name="Wortman J."/>
            <person name="Nusbaum C."/>
            <person name="Birren B."/>
        </authorList>
    </citation>
    <scope>NUCLEOTIDE SEQUENCE</scope>
    <source>
        <strain evidence="1">26406</strain>
    </source>
</reference>
<dbReference type="HOGENOM" id="CLU_2704895_0_0_1"/>
<dbReference type="VEuPathDB" id="FungiDB:FOMG_19596"/>